<evidence type="ECO:0000256" key="7">
    <source>
        <dbReference type="SAM" id="Phobius"/>
    </source>
</evidence>
<dbReference type="EMBL" id="JBFRYA010000001">
    <property type="protein sequence ID" value="MEX1667365.1"/>
    <property type="molecule type" value="Genomic_DNA"/>
</dbReference>
<proteinExistence type="inferred from homology"/>
<organism evidence="9 10">
    <name type="scientific">Zhongshania guokunii</name>
    <dbReference type="NCBI Taxonomy" id="641783"/>
    <lineage>
        <taxon>Bacteria</taxon>
        <taxon>Pseudomonadati</taxon>
        <taxon>Pseudomonadota</taxon>
        <taxon>Gammaproteobacteria</taxon>
        <taxon>Cellvibrionales</taxon>
        <taxon>Spongiibacteraceae</taxon>
        <taxon>Zhongshania</taxon>
    </lineage>
</organism>
<feature type="domain" description="Heme-copper oxidase subunit III family profile" evidence="8">
    <location>
        <begin position="17"/>
        <end position="193"/>
    </location>
</feature>
<comment type="subcellular location">
    <subcellularLocation>
        <location evidence="6">Cell membrane</location>
        <topology evidence="6">Multi-pass membrane protein</topology>
    </subcellularLocation>
    <subcellularLocation>
        <location evidence="1">Membrane</location>
        <topology evidence="1">Multi-pass membrane protein</topology>
    </subcellularLocation>
</comment>
<sequence>MSISTIEKERAPAVEEGILIFIFADMCMFALFFITYLMERNADSTVYIASQAKLNQTLGAINTLILLLSSWFVVLAVKALKRNAQQACAVFLASAFFCGAVFIVNKAMEYSAKIQDGVTILSNDFFMFYYIITGIHLAHVVGGMVILLVLFINTRRGKYSANNVAAVESGGVYWHMVDLLWIFIFPLIYFLGA</sequence>
<feature type="transmembrane region" description="Helical" evidence="7">
    <location>
        <begin position="18"/>
        <end position="38"/>
    </location>
</feature>
<evidence type="ECO:0000313" key="9">
    <source>
        <dbReference type="EMBL" id="MEX1667365.1"/>
    </source>
</evidence>
<evidence type="ECO:0000256" key="1">
    <source>
        <dbReference type="ARBA" id="ARBA00004141"/>
    </source>
</evidence>
<dbReference type="PANTHER" id="PTHR11403:SF6">
    <property type="entry name" value="NITRIC OXIDE REDUCTASE SUBUNIT E"/>
    <property type="match status" value="1"/>
</dbReference>
<dbReference type="SUPFAM" id="SSF81452">
    <property type="entry name" value="Cytochrome c oxidase subunit III-like"/>
    <property type="match status" value="1"/>
</dbReference>
<dbReference type="RefSeq" id="WP_368379700.1">
    <property type="nucleotide sequence ID" value="NZ_JBFRYA010000001.1"/>
</dbReference>
<accession>A0ABV3U0E4</accession>
<dbReference type="InterPro" id="IPR000298">
    <property type="entry name" value="Cyt_c_oxidase-like_su3"/>
</dbReference>
<dbReference type="Proteomes" id="UP001557485">
    <property type="component" value="Unassembled WGS sequence"/>
</dbReference>
<evidence type="ECO:0000313" key="10">
    <source>
        <dbReference type="Proteomes" id="UP001557485"/>
    </source>
</evidence>
<dbReference type="Pfam" id="PF00510">
    <property type="entry name" value="COX3"/>
    <property type="match status" value="1"/>
</dbReference>
<evidence type="ECO:0000256" key="2">
    <source>
        <dbReference type="ARBA" id="ARBA00010581"/>
    </source>
</evidence>
<evidence type="ECO:0000259" key="8">
    <source>
        <dbReference type="PROSITE" id="PS50253"/>
    </source>
</evidence>
<evidence type="ECO:0000256" key="4">
    <source>
        <dbReference type="ARBA" id="ARBA00022989"/>
    </source>
</evidence>
<name>A0ABV3U0E4_9GAMM</name>
<keyword evidence="10" id="KW-1185">Reference proteome</keyword>
<dbReference type="Gene3D" id="1.20.120.80">
    <property type="entry name" value="Cytochrome c oxidase, subunit III, four-helix bundle"/>
    <property type="match status" value="1"/>
</dbReference>
<keyword evidence="4 7" id="KW-1133">Transmembrane helix</keyword>
<dbReference type="InterPro" id="IPR013833">
    <property type="entry name" value="Cyt_c_oxidase_su3_a-hlx"/>
</dbReference>
<comment type="similarity">
    <text evidence="2 6">Belongs to the cytochrome c oxidase subunit 3 family.</text>
</comment>
<protein>
    <submittedName>
        <fullName evidence="9">Cytochrome c oxidase subunit 3</fullName>
    </submittedName>
</protein>
<dbReference type="PROSITE" id="PS50253">
    <property type="entry name" value="COX3"/>
    <property type="match status" value="1"/>
</dbReference>
<reference evidence="9 10" key="1">
    <citation type="journal article" date="2011" name="Int. J. Syst. Evol. Microbiol.">
        <title>Zhongshania antarctica gen. nov., sp. nov. and Zhongshania guokunii sp. nov., gammaproteobacteria respectively isolated from coastal attached (fast) ice and surface seawater of the Antarctic.</title>
        <authorList>
            <person name="Li H.J."/>
            <person name="Zhang X.Y."/>
            <person name="Chen C.X."/>
            <person name="Zhang Y.J."/>
            <person name="Gao Z.M."/>
            <person name="Yu Y."/>
            <person name="Chen X.L."/>
            <person name="Chen B."/>
            <person name="Zhang Y.Z."/>
        </authorList>
    </citation>
    <scope>NUCLEOTIDE SEQUENCE [LARGE SCALE GENOMIC DNA]</scope>
    <source>
        <strain evidence="9 10">ZS6-22T</strain>
    </source>
</reference>
<dbReference type="InterPro" id="IPR024791">
    <property type="entry name" value="Cyt_c/ubiquinol_Oxase_su3"/>
</dbReference>
<dbReference type="InterPro" id="IPR035973">
    <property type="entry name" value="Cyt_c_oxidase_su3-like_sf"/>
</dbReference>
<evidence type="ECO:0000256" key="6">
    <source>
        <dbReference type="RuleBase" id="RU003376"/>
    </source>
</evidence>
<feature type="transmembrane region" description="Helical" evidence="7">
    <location>
        <begin position="89"/>
        <end position="108"/>
    </location>
</feature>
<gene>
    <name evidence="9" type="ORF">AB4876_00500</name>
</gene>
<comment type="caution">
    <text evidence="9">The sequence shown here is derived from an EMBL/GenBank/DDBJ whole genome shotgun (WGS) entry which is preliminary data.</text>
</comment>
<keyword evidence="3 6" id="KW-0812">Transmembrane</keyword>
<evidence type="ECO:0000256" key="5">
    <source>
        <dbReference type="ARBA" id="ARBA00023136"/>
    </source>
</evidence>
<keyword evidence="5 7" id="KW-0472">Membrane</keyword>
<evidence type="ECO:0000256" key="3">
    <source>
        <dbReference type="ARBA" id="ARBA00022692"/>
    </source>
</evidence>
<feature type="transmembrane region" description="Helical" evidence="7">
    <location>
        <begin position="58"/>
        <end position="77"/>
    </location>
</feature>
<feature type="transmembrane region" description="Helical" evidence="7">
    <location>
        <begin position="128"/>
        <end position="152"/>
    </location>
</feature>
<feature type="transmembrane region" description="Helical" evidence="7">
    <location>
        <begin position="172"/>
        <end position="192"/>
    </location>
</feature>
<dbReference type="PANTHER" id="PTHR11403">
    <property type="entry name" value="CYTOCHROME C OXIDASE SUBUNIT III"/>
    <property type="match status" value="1"/>
</dbReference>